<evidence type="ECO:0000256" key="1">
    <source>
        <dbReference type="SAM" id="Phobius"/>
    </source>
</evidence>
<dbReference type="EMBL" id="WJXB01000006">
    <property type="protein sequence ID" value="MRN54676.1"/>
    <property type="molecule type" value="Genomic_DNA"/>
</dbReference>
<dbReference type="Proteomes" id="UP000463051">
    <property type="component" value="Unassembled WGS sequence"/>
</dbReference>
<keyword evidence="1" id="KW-0472">Membrane</keyword>
<dbReference type="RefSeq" id="WP_154120015.1">
    <property type="nucleotide sequence ID" value="NZ_WJXB01000006.1"/>
</dbReference>
<feature type="non-terminal residue" evidence="2">
    <location>
        <position position="65"/>
    </location>
</feature>
<accession>A0A7X2H6X9</accession>
<protein>
    <submittedName>
        <fullName evidence="2">Uncharacterized protein</fullName>
    </submittedName>
</protein>
<reference evidence="2 3" key="1">
    <citation type="submission" date="2019-11" db="EMBL/GenBank/DDBJ databases">
        <title>Paenibacillus monticola sp. nov., a novel PGPR strain isolated from mountain sample in China.</title>
        <authorList>
            <person name="Zhao Q."/>
            <person name="Li H.-P."/>
            <person name="Zhang J.-L."/>
        </authorList>
    </citation>
    <scope>NUCLEOTIDE SEQUENCE [LARGE SCALE GENOMIC DNA]</scope>
    <source>
        <strain evidence="2 3">LC-T2</strain>
    </source>
</reference>
<proteinExistence type="predicted"/>
<keyword evidence="1" id="KW-1133">Transmembrane helix</keyword>
<dbReference type="AlphaFoldDB" id="A0A7X2H6X9"/>
<feature type="transmembrane region" description="Helical" evidence="1">
    <location>
        <begin position="6"/>
        <end position="32"/>
    </location>
</feature>
<evidence type="ECO:0000313" key="3">
    <source>
        <dbReference type="Proteomes" id="UP000463051"/>
    </source>
</evidence>
<name>A0A7X2H6X9_9BACL</name>
<sequence>MEWVFLIVLILAVIPFILGFIVPVLLFASILANKKLLQVLSKDFLISPKVLKRIIAIVTILMGLL</sequence>
<organism evidence="2 3">
    <name type="scientific">Paenibacillus monticola</name>
    <dbReference type="NCBI Taxonomy" id="2666075"/>
    <lineage>
        <taxon>Bacteria</taxon>
        <taxon>Bacillati</taxon>
        <taxon>Bacillota</taxon>
        <taxon>Bacilli</taxon>
        <taxon>Bacillales</taxon>
        <taxon>Paenibacillaceae</taxon>
        <taxon>Paenibacillus</taxon>
    </lineage>
</organism>
<keyword evidence="1" id="KW-0812">Transmembrane</keyword>
<evidence type="ECO:0000313" key="2">
    <source>
        <dbReference type="EMBL" id="MRN54676.1"/>
    </source>
</evidence>
<gene>
    <name evidence="2" type="ORF">GJB61_16960</name>
</gene>
<comment type="caution">
    <text evidence="2">The sequence shown here is derived from an EMBL/GenBank/DDBJ whole genome shotgun (WGS) entry which is preliminary data.</text>
</comment>
<keyword evidence="3" id="KW-1185">Reference proteome</keyword>